<feature type="transmembrane region" description="Helical" evidence="9">
    <location>
        <begin position="288"/>
        <end position="305"/>
    </location>
</feature>
<dbReference type="Proteomes" id="UP001231189">
    <property type="component" value="Unassembled WGS sequence"/>
</dbReference>
<evidence type="ECO:0000256" key="6">
    <source>
        <dbReference type="ARBA" id="ARBA00023065"/>
    </source>
</evidence>
<dbReference type="PANTHER" id="PTHR31064:SF25">
    <property type="entry name" value="CATION TRANSPORTER HKT2_1"/>
    <property type="match status" value="1"/>
</dbReference>
<organism evidence="10 11">
    <name type="scientific">Lolium multiflorum</name>
    <name type="common">Italian ryegrass</name>
    <name type="synonym">Lolium perenne subsp. multiflorum</name>
    <dbReference type="NCBI Taxonomy" id="4521"/>
    <lineage>
        <taxon>Eukaryota</taxon>
        <taxon>Viridiplantae</taxon>
        <taxon>Streptophyta</taxon>
        <taxon>Embryophyta</taxon>
        <taxon>Tracheophyta</taxon>
        <taxon>Spermatophyta</taxon>
        <taxon>Magnoliopsida</taxon>
        <taxon>Liliopsida</taxon>
        <taxon>Poales</taxon>
        <taxon>Poaceae</taxon>
        <taxon>BOP clade</taxon>
        <taxon>Pooideae</taxon>
        <taxon>Poodae</taxon>
        <taxon>Poeae</taxon>
        <taxon>Poeae Chloroplast Group 2 (Poeae type)</taxon>
        <taxon>Loliodinae</taxon>
        <taxon>Loliinae</taxon>
        <taxon>Lolium</taxon>
    </lineage>
</organism>
<dbReference type="Pfam" id="PF02386">
    <property type="entry name" value="TrkH"/>
    <property type="match status" value="2"/>
</dbReference>
<feature type="transmembrane region" description="Helical" evidence="9">
    <location>
        <begin position="256"/>
        <end position="276"/>
    </location>
</feature>
<keyword evidence="6" id="KW-0406">Ion transport</keyword>
<protein>
    <submittedName>
        <fullName evidence="10">Uncharacterized protein</fullName>
    </submittedName>
</protein>
<keyword evidence="4 9" id="KW-0812">Transmembrane</keyword>
<comment type="caution">
    <text evidence="10">The sequence shown here is derived from an EMBL/GenBank/DDBJ whole genome shotgun (WGS) entry which is preliminary data.</text>
</comment>
<dbReference type="GO" id="GO:0005886">
    <property type="term" value="C:plasma membrane"/>
    <property type="evidence" value="ECO:0007669"/>
    <property type="project" value="TreeGrafter"/>
</dbReference>
<evidence type="ECO:0000256" key="4">
    <source>
        <dbReference type="ARBA" id="ARBA00022692"/>
    </source>
</evidence>
<dbReference type="InterPro" id="IPR051143">
    <property type="entry name" value="TrkH_K-transport"/>
</dbReference>
<dbReference type="GO" id="GO:0030001">
    <property type="term" value="P:metal ion transport"/>
    <property type="evidence" value="ECO:0007669"/>
    <property type="project" value="UniProtKB-ARBA"/>
</dbReference>
<proteinExistence type="inferred from homology"/>
<gene>
    <name evidence="10" type="ORF">QYE76_035758</name>
</gene>
<dbReference type="AlphaFoldDB" id="A0AAD8R135"/>
<dbReference type="PANTHER" id="PTHR31064">
    <property type="entry name" value="POTASSIUM TRANSPORT PROTEIN DDB_G0292412-RELATED"/>
    <property type="match status" value="1"/>
</dbReference>
<evidence type="ECO:0000256" key="7">
    <source>
        <dbReference type="ARBA" id="ARBA00023136"/>
    </source>
</evidence>
<evidence type="ECO:0000256" key="9">
    <source>
        <dbReference type="SAM" id="Phobius"/>
    </source>
</evidence>
<evidence type="ECO:0000256" key="1">
    <source>
        <dbReference type="ARBA" id="ARBA00004141"/>
    </source>
</evidence>
<keyword evidence="3" id="KW-0813">Transport</keyword>
<comment type="subcellular location">
    <subcellularLocation>
        <location evidence="1">Membrane</location>
        <topology evidence="1">Multi-pass membrane protein</topology>
    </subcellularLocation>
</comment>
<keyword evidence="5 9" id="KW-1133">Transmembrane helix</keyword>
<evidence type="ECO:0000256" key="3">
    <source>
        <dbReference type="ARBA" id="ARBA00022448"/>
    </source>
</evidence>
<feature type="region of interest" description="Disordered" evidence="8">
    <location>
        <begin position="1"/>
        <end position="73"/>
    </location>
</feature>
<sequence>MERLQRGCGGAGEHLTRGGEERGAVDIRGRSPDEGPTVGPKGLDPMEPILEASGPATPGGTRGQEAEEEWEEGECRSGFFHLVNGPALSPLTGLAHADQAGSVQNYQLSNSGVVHTPPRQGWTSPEVSVGLVDGGSPTSVLDYFQVSVSPIDKELSVDSARREAASLQKEQDSLSFREACRRPISLVLSRPRNYEPNLGASTHSFVTLIHSTMDQVKRFYHDFFHIKMHNFSRISRCVVDSVLFLYRFVALHVHPLWIQLSYFIAIDILGSVLLMSLKPSNPEFSPPFIDMIYLSTSALTVSGLSTIKMEDLSSSQIVVLTLLMLVGGEIFVSLLGLMLRVNHQDNQDLPSVKISSVPVELEAIDGVALCDDFPLDEAAHAIPPKSSEEFKRRRSVKRLGYVVFGYFSVIHVLGFLLVLLYITRVPTASAPLNKKGINIVLFSISITVASFANGGLVPTNENMVIFSKNPGLLLLLSGQILAGNTLFPLFLRMLVWFLGRLTKVKDLRLMIKNPEEMHFGSLLPKLPTVFLSSTVIGLAAAATTLFCAVDWNSSVFDGLSSYQKTVNAFFMVLNARHSGENSIDCSLMSPAIVVLFIVMMYLPSTATFAPPNGDTKTTNENKKGKKWSFVQNFVFSPLGCNAIFVIVACITERRKLRNDPLNFSTLNMIFEVISAYANAGLSTGYSCSRLHQLHPEIICQDNPYSFSGWWSDGGKFLLVLVMLYGRLKAFSMGTGKSWKVAHG</sequence>
<feature type="transmembrane region" description="Helical" evidence="9">
    <location>
        <begin position="529"/>
        <end position="549"/>
    </location>
</feature>
<keyword evidence="11" id="KW-1185">Reference proteome</keyword>
<feature type="transmembrane region" description="Helical" evidence="9">
    <location>
        <begin position="471"/>
        <end position="498"/>
    </location>
</feature>
<accession>A0AAD8R135</accession>
<keyword evidence="7 9" id="KW-0472">Membrane</keyword>
<evidence type="ECO:0000313" key="10">
    <source>
        <dbReference type="EMBL" id="KAK1612085.1"/>
    </source>
</evidence>
<comment type="similarity">
    <text evidence="2">Belongs to the TrkH potassium transport family. HKT (TC 2.A.38.3) subfamily.</text>
</comment>
<reference evidence="10" key="1">
    <citation type="submission" date="2023-07" db="EMBL/GenBank/DDBJ databases">
        <title>A chromosome-level genome assembly of Lolium multiflorum.</title>
        <authorList>
            <person name="Chen Y."/>
            <person name="Copetti D."/>
            <person name="Kolliker R."/>
            <person name="Studer B."/>
        </authorList>
    </citation>
    <scope>NUCLEOTIDE SEQUENCE</scope>
    <source>
        <strain evidence="10">02402/16</strain>
        <tissue evidence="10">Leaf</tissue>
    </source>
</reference>
<name>A0AAD8R135_LOLMU</name>
<evidence type="ECO:0000256" key="2">
    <source>
        <dbReference type="ARBA" id="ARBA00010864"/>
    </source>
</evidence>
<dbReference type="InterPro" id="IPR003445">
    <property type="entry name" value="Cat_transpt"/>
</dbReference>
<feature type="transmembrane region" description="Helical" evidence="9">
    <location>
        <begin position="399"/>
        <end position="422"/>
    </location>
</feature>
<feature type="transmembrane region" description="Helical" evidence="9">
    <location>
        <begin position="587"/>
        <end position="609"/>
    </location>
</feature>
<evidence type="ECO:0000256" key="8">
    <source>
        <dbReference type="SAM" id="MobiDB-lite"/>
    </source>
</evidence>
<dbReference type="GO" id="GO:0098662">
    <property type="term" value="P:inorganic cation transmembrane transport"/>
    <property type="evidence" value="ECO:0007669"/>
    <property type="project" value="UniProtKB-ARBA"/>
</dbReference>
<evidence type="ECO:0000256" key="5">
    <source>
        <dbReference type="ARBA" id="ARBA00022989"/>
    </source>
</evidence>
<feature type="transmembrane region" description="Helical" evidence="9">
    <location>
        <begin position="317"/>
        <end position="339"/>
    </location>
</feature>
<dbReference type="EMBL" id="JAUUTY010000007">
    <property type="protein sequence ID" value="KAK1612085.1"/>
    <property type="molecule type" value="Genomic_DNA"/>
</dbReference>
<dbReference type="GO" id="GO:0008324">
    <property type="term" value="F:monoatomic cation transmembrane transporter activity"/>
    <property type="evidence" value="ECO:0007669"/>
    <property type="project" value="InterPro"/>
</dbReference>
<feature type="transmembrane region" description="Helical" evidence="9">
    <location>
        <begin position="629"/>
        <end position="650"/>
    </location>
</feature>
<feature type="transmembrane region" description="Helical" evidence="9">
    <location>
        <begin position="437"/>
        <end position="459"/>
    </location>
</feature>
<feature type="compositionally biased region" description="Basic and acidic residues" evidence="8">
    <location>
        <begin position="14"/>
        <end position="33"/>
    </location>
</feature>
<evidence type="ECO:0000313" key="11">
    <source>
        <dbReference type="Proteomes" id="UP001231189"/>
    </source>
</evidence>